<evidence type="ECO:0000313" key="2">
    <source>
        <dbReference type="EMBL" id="QII82597.1"/>
    </source>
</evidence>
<dbReference type="Proteomes" id="UP000501451">
    <property type="component" value="Chromosome"/>
</dbReference>
<organism evidence="2 3">
    <name type="scientific">Jeotgalibaca arthritidis</name>
    <dbReference type="NCBI Taxonomy" id="1868794"/>
    <lineage>
        <taxon>Bacteria</taxon>
        <taxon>Bacillati</taxon>
        <taxon>Bacillota</taxon>
        <taxon>Bacilli</taxon>
        <taxon>Lactobacillales</taxon>
        <taxon>Carnobacteriaceae</taxon>
        <taxon>Jeotgalibaca</taxon>
    </lineage>
</organism>
<dbReference type="EMBL" id="CP049740">
    <property type="protein sequence ID" value="QII82597.1"/>
    <property type="molecule type" value="Genomic_DNA"/>
</dbReference>
<protein>
    <submittedName>
        <fullName evidence="2">Phosphatase</fullName>
    </submittedName>
</protein>
<keyword evidence="1" id="KW-1133">Transmembrane helix</keyword>
<evidence type="ECO:0000313" key="3">
    <source>
        <dbReference type="Proteomes" id="UP000501451"/>
    </source>
</evidence>
<name>A0A6G7KBH7_9LACT</name>
<sequence length="230" mass="26882">MFQTIKKSFIYTFSNVGCLIALAVFFFVFEFDIITSLVLTLVMGAILFHYRSKTTTKKNKQPLAKVSSQKEEFYHSKGLTKDEIQLFRKTMHTAREHIYAIEKSTNKSNKVKAIAIRHNTIAIIKDFFKHIVEQPNRLHEVNHFLYTYLPNLKEMTESYIEIDGHLAKTKETYQSLETSSKTMEDLCQLITKDYLSFMSNDIDDLDMEVELANHVLNRDNKENEPLSDDY</sequence>
<keyword evidence="1" id="KW-0812">Transmembrane</keyword>
<reference evidence="2 3" key="1">
    <citation type="journal article" date="2017" name="Int. J. Syst. Evol. Microbiol.">
        <title>Jeotgalibaca porci sp. nov. and Jeotgalibaca arthritidis sp. nov., isolated from pigs, and emended description of the genus Jeotgalibaca.</title>
        <authorList>
            <person name="Zamora L."/>
            <person name="Perez-Sancho M."/>
            <person name="Dominguez L."/>
            <person name="Fernandez-Garayzabal J.F."/>
            <person name="Vela A.I."/>
        </authorList>
    </citation>
    <scope>NUCLEOTIDE SEQUENCE [LARGE SCALE GENOMIC DNA]</scope>
    <source>
        <strain evidence="2 3">CECT 9157</strain>
    </source>
</reference>
<dbReference type="Pfam" id="PF10112">
    <property type="entry name" value="Halogen_Hydrol"/>
    <property type="match status" value="1"/>
</dbReference>
<accession>A0A6G7KBH7</accession>
<dbReference type="InterPro" id="IPR018770">
    <property type="entry name" value="ChloroindolylP_hydrolase"/>
</dbReference>
<feature type="transmembrane region" description="Helical" evidence="1">
    <location>
        <begin position="9"/>
        <end position="27"/>
    </location>
</feature>
<proteinExistence type="predicted"/>
<keyword evidence="3" id="KW-1185">Reference proteome</keyword>
<dbReference type="AlphaFoldDB" id="A0A6G7KBH7"/>
<dbReference type="RefSeq" id="WP_166163129.1">
    <property type="nucleotide sequence ID" value="NZ_CP049740.1"/>
</dbReference>
<gene>
    <name evidence="2" type="ORF">G7057_09255</name>
</gene>
<evidence type="ECO:0000256" key="1">
    <source>
        <dbReference type="SAM" id="Phobius"/>
    </source>
</evidence>
<dbReference type="KEGG" id="jar:G7057_09255"/>
<feature type="transmembrane region" description="Helical" evidence="1">
    <location>
        <begin position="33"/>
        <end position="50"/>
    </location>
</feature>
<keyword evidence="1" id="KW-0472">Membrane</keyword>